<comment type="catalytic activity">
    <reaction evidence="8">
        <text>L-lysyl-[lipoyl-carrier protein] + (R)-lipoate + ATP = N(6)-[(R)-lipoyl]-L-lysyl-[lipoyl-carrier protein] + AMP + diphosphate + H(+)</text>
        <dbReference type="Rhea" id="RHEA:49288"/>
        <dbReference type="Rhea" id="RHEA-COMP:10500"/>
        <dbReference type="Rhea" id="RHEA-COMP:10502"/>
        <dbReference type="ChEBI" id="CHEBI:15378"/>
        <dbReference type="ChEBI" id="CHEBI:29969"/>
        <dbReference type="ChEBI" id="CHEBI:30616"/>
        <dbReference type="ChEBI" id="CHEBI:33019"/>
        <dbReference type="ChEBI" id="CHEBI:83088"/>
        <dbReference type="ChEBI" id="CHEBI:83099"/>
        <dbReference type="ChEBI" id="CHEBI:456215"/>
        <dbReference type="EC" id="6.3.1.20"/>
    </reaction>
</comment>
<reference evidence="10" key="1">
    <citation type="journal article" date="2015" name="Genom Data">
        <title>Draft genome sequences of Phytophthora kernoviae and Phytophthora ramorum lineage EU2 from Scotland.</title>
        <authorList>
            <person name="Sambles C."/>
            <person name="Schlenzig A."/>
            <person name="O'Neill P."/>
            <person name="Grant M."/>
            <person name="Studholme D.J."/>
        </authorList>
    </citation>
    <scope>NUCLEOTIDE SEQUENCE</scope>
    <source>
        <strain evidence="10">00238/432</strain>
    </source>
</reference>
<evidence type="ECO:0000256" key="3">
    <source>
        <dbReference type="ARBA" id="ARBA00008242"/>
    </source>
</evidence>
<evidence type="ECO:0000256" key="6">
    <source>
        <dbReference type="ARBA" id="ARBA00022741"/>
    </source>
</evidence>
<dbReference type="PANTHER" id="PTHR12561">
    <property type="entry name" value="LIPOATE-PROTEIN LIGASE"/>
    <property type="match status" value="1"/>
</dbReference>
<dbReference type="Gene3D" id="3.30.930.10">
    <property type="entry name" value="Bira Bifunctional Protein, Domain 2"/>
    <property type="match status" value="1"/>
</dbReference>
<comment type="pathway">
    <text evidence="1">Protein modification; protein lipoylation via exogenous pathway; protein N(6)-(lipoyl)lysine from lipoate: step 2/2.</text>
</comment>
<dbReference type="PANTHER" id="PTHR12561:SF3">
    <property type="entry name" value="LIPOYLTRANSFERASE 1, MITOCHONDRIAL"/>
    <property type="match status" value="1"/>
</dbReference>
<evidence type="ECO:0000256" key="1">
    <source>
        <dbReference type="ARBA" id="ARBA00005085"/>
    </source>
</evidence>
<dbReference type="CDD" id="cd16443">
    <property type="entry name" value="LplA"/>
    <property type="match status" value="1"/>
</dbReference>
<evidence type="ECO:0000259" key="9">
    <source>
        <dbReference type="PROSITE" id="PS51733"/>
    </source>
</evidence>
<dbReference type="InterPro" id="IPR004143">
    <property type="entry name" value="BPL_LPL_catalytic"/>
</dbReference>
<dbReference type="GO" id="GO:0009249">
    <property type="term" value="P:protein lipoylation"/>
    <property type="evidence" value="ECO:0007669"/>
    <property type="project" value="InterPro"/>
</dbReference>
<sequence length="355" mass="41140">MTRIGVTKYRLPSMLQSLQHFPRWTQWINGITDPSVNLAIEEYILKHLPMDDSYLLFYINRPSIIIGKHQNTIEEINIEYVQDNGVQVVRRLSGGGAVYHDLGNLNFSFITKDDGQSFHNFRKFTQPVVESLQELGVNAELTGRNDLQVGEKKISGNAQFSTRGRMFSHGTLMFNLNLDHVQASLNVNPEKFKSKSTKSVRSRVANIRDLIDSNLTIEQFRDELLRHIFRMEPQDVPQYELTEKDWDKIKEISAERYSNWDWNYGLSPESNVKHTRKFPVGIIDLRMNIKDGRIEDVKIFGDFFGVGDVADIEDMLRGKRYEESEVRTALEGLDVKHYFGNLELEDFIGLIFLEE</sequence>
<keyword evidence="7" id="KW-0067">ATP-binding</keyword>
<dbReference type="GO" id="GO:0005737">
    <property type="term" value="C:cytoplasm"/>
    <property type="evidence" value="ECO:0007669"/>
    <property type="project" value="TreeGrafter"/>
</dbReference>
<gene>
    <name evidence="10" type="ORF">G195_001081</name>
</gene>
<keyword evidence="5" id="KW-0436">Ligase</keyword>
<dbReference type="NCBIfam" id="TIGR00545">
    <property type="entry name" value="lipoyltrans"/>
    <property type="match status" value="1"/>
</dbReference>
<dbReference type="InterPro" id="IPR019491">
    <property type="entry name" value="Lipoate_protein_ligase_C"/>
</dbReference>
<dbReference type="Gene3D" id="3.30.390.50">
    <property type="entry name" value="CO dehydrogenase flavoprotein, C-terminal domain"/>
    <property type="match status" value="1"/>
</dbReference>
<evidence type="ECO:0000313" key="10">
    <source>
        <dbReference type="EMBL" id="KAF4324842.1"/>
    </source>
</evidence>
<dbReference type="Pfam" id="PF10437">
    <property type="entry name" value="Lip_prot_lig_C"/>
    <property type="match status" value="1"/>
</dbReference>
<dbReference type="EC" id="6.3.1.20" evidence="4"/>
<comment type="pathway">
    <text evidence="2">Protein modification; protein lipoylation via exogenous pathway; protein N(6)-(lipoyl)lysine from lipoate: step 1/2.</text>
</comment>
<evidence type="ECO:0000256" key="7">
    <source>
        <dbReference type="ARBA" id="ARBA00022840"/>
    </source>
</evidence>
<comment type="caution">
    <text evidence="10">The sequence shown here is derived from an EMBL/GenBank/DDBJ whole genome shotgun (WGS) entry which is preliminary data.</text>
</comment>
<name>A0A8J4SBZ1_9STRA</name>
<evidence type="ECO:0000313" key="11">
    <source>
        <dbReference type="Proteomes" id="UP000702964"/>
    </source>
</evidence>
<dbReference type="GO" id="GO:0005524">
    <property type="term" value="F:ATP binding"/>
    <property type="evidence" value="ECO:0007669"/>
    <property type="project" value="UniProtKB-KW"/>
</dbReference>
<dbReference type="InterPro" id="IPR045864">
    <property type="entry name" value="aa-tRNA-synth_II/BPL/LPL"/>
</dbReference>
<keyword evidence="6" id="KW-0547">Nucleotide-binding</keyword>
<dbReference type="FunFam" id="3.30.930.10:FF:000072">
    <property type="entry name" value="Lipoate--protein ligase"/>
    <property type="match status" value="1"/>
</dbReference>
<dbReference type="EMBL" id="AOFI03000013">
    <property type="protein sequence ID" value="KAF4324842.1"/>
    <property type="molecule type" value="Genomic_DNA"/>
</dbReference>
<protein>
    <recommendedName>
        <fullName evidence="4">lipoate--protein ligase</fullName>
        <ecNumber evidence="4">6.3.1.20</ecNumber>
    </recommendedName>
</protein>
<dbReference type="AlphaFoldDB" id="A0A8J4SBZ1"/>
<evidence type="ECO:0000256" key="5">
    <source>
        <dbReference type="ARBA" id="ARBA00022598"/>
    </source>
</evidence>
<dbReference type="SUPFAM" id="SSF55681">
    <property type="entry name" value="Class II aaRS and biotin synthetases"/>
    <property type="match status" value="1"/>
</dbReference>
<dbReference type="SUPFAM" id="SSF82649">
    <property type="entry name" value="SufE/NifU"/>
    <property type="match status" value="1"/>
</dbReference>
<dbReference type="Proteomes" id="UP000702964">
    <property type="component" value="Unassembled WGS sequence"/>
</dbReference>
<dbReference type="GO" id="GO:0016979">
    <property type="term" value="F:lipoate-protein ligase activity"/>
    <property type="evidence" value="ECO:0007669"/>
    <property type="project" value="UniProtKB-EC"/>
</dbReference>
<comment type="similarity">
    <text evidence="3">Belongs to the LplA family.</text>
</comment>
<evidence type="ECO:0000256" key="2">
    <source>
        <dbReference type="ARBA" id="ARBA00005124"/>
    </source>
</evidence>
<dbReference type="InterPro" id="IPR004562">
    <property type="entry name" value="LipoylTrfase_LipoateP_Ligase"/>
</dbReference>
<accession>A0A8J4SBZ1</accession>
<organism evidence="10 11">
    <name type="scientific">Phytophthora kernoviae 00238/432</name>
    <dbReference type="NCBI Taxonomy" id="1284355"/>
    <lineage>
        <taxon>Eukaryota</taxon>
        <taxon>Sar</taxon>
        <taxon>Stramenopiles</taxon>
        <taxon>Oomycota</taxon>
        <taxon>Peronosporomycetes</taxon>
        <taxon>Peronosporales</taxon>
        <taxon>Peronosporaceae</taxon>
        <taxon>Phytophthora</taxon>
    </lineage>
</organism>
<feature type="domain" description="BPL/LPL catalytic" evidence="9">
    <location>
        <begin position="49"/>
        <end position="236"/>
    </location>
</feature>
<dbReference type="GO" id="GO:0017118">
    <property type="term" value="F:lipoyltransferase activity"/>
    <property type="evidence" value="ECO:0007669"/>
    <property type="project" value="TreeGrafter"/>
</dbReference>
<dbReference type="Pfam" id="PF21948">
    <property type="entry name" value="LplA-B_cat"/>
    <property type="match status" value="1"/>
</dbReference>
<dbReference type="PROSITE" id="PS51733">
    <property type="entry name" value="BPL_LPL_CATALYTIC"/>
    <property type="match status" value="1"/>
</dbReference>
<reference evidence="10" key="2">
    <citation type="submission" date="2020-02" db="EMBL/GenBank/DDBJ databases">
        <authorList>
            <person name="Studholme D.J."/>
        </authorList>
    </citation>
    <scope>NUCLEOTIDE SEQUENCE</scope>
    <source>
        <strain evidence="10">00238/432</strain>
    </source>
</reference>
<dbReference type="UniPathway" id="UPA00537">
    <property type="reaction ID" value="UER00594"/>
</dbReference>
<evidence type="ECO:0000256" key="4">
    <source>
        <dbReference type="ARBA" id="ARBA00012367"/>
    </source>
</evidence>
<evidence type="ECO:0000256" key="8">
    <source>
        <dbReference type="ARBA" id="ARBA00048037"/>
    </source>
</evidence>
<proteinExistence type="inferred from homology"/>